<dbReference type="InterPro" id="IPR000014">
    <property type="entry name" value="PAS"/>
</dbReference>
<dbReference type="InterPro" id="IPR001789">
    <property type="entry name" value="Sig_transdc_resp-reg_receiver"/>
</dbReference>
<dbReference type="PRINTS" id="PR00344">
    <property type="entry name" value="BCTRLSENSOR"/>
</dbReference>
<dbReference type="SUPFAM" id="SSF52172">
    <property type="entry name" value="CheY-like"/>
    <property type="match status" value="1"/>
</dbReference>
<comment type="caution">
    <text evidence="5">The sequence shown here is derived from an EMBL/GenBank/DDBJ whole genome shotgun (WGS) entry which is preliminary data.</text>
</comment>
<feature type="domain" description="Histidine kinase" evidence="3">
    <location>
        <begin position="283"/>
        <end position="563"/>
    </location>
</feature>
<dbReference type="SMART" id="SM00387">
    <property type="entry name" value="HATPase_c"/>
    <property type="match status" value="1"/>
</dbReference>
<dbReference type="GO" id="GO:0000155">
    <property type="term" value="F:phosphorelay sensor kinase activity"/>
    <property type="evidence" value="ECO:0007669"/>
    <property type="project" value="InterPro"/>
</dbReference>
<dbReference type="InterPro" id="IPR035965">
    <property type="entry name" value="PAS-like_dom_sf"/>
</dbReference>
<evidence type="ECO:0000313" key="5">
    <source>
        <dbReference type="EMBL" id="KKY24496.1"/>
    </source>
</evidence>
<dbReference type="InterPro" id="IPR011006">
    <property type="entry name" value="CheY-like_superfamily"/>
</dbReference>
<evidence type="ECO:0000256" key="2">
    <source>
        <dbReference type="PROSITE-ProRule" id="PRU00169"/>
    </source>
</evidence>
<dbReference type="Gene3D" id="3.30.565.10">
    <property type="entry name" value="Histidine kinase-like ATPase, C-terminal domain"/>
    <property type="match status" value="1"/>
</dbReference>
<dbReference type="SUPFAM" id="SSF47384">
    <property type="entry name" value="Homodimeric domain of signal transducing histidine kinase"/>
    <property type="match status" value="1"/>
</dbReference>
<keyword evidence="6" id="KW-1185">Reference proteome</keyword>
<dbReference type="PANTHER" id="PTHR43719">
    <property type="entry name" value="TWO-COMPONENT HISTIDINE KINASE"/>
    <property type="match status" value="1"/>
</dbReference>
<dbReference type="PANTHER" id="PTHR43719:SF30">
    <property type="entry name" value="TWO-COMPONENT SYSTEM RESPONSE REGULATOR"/>
    <property type="match status" value="1"/>
</dbReference>
<dbReference type="InterPro" id="IPR036097">
    <property type="entry name" value="HisK_dim/P_sf"/>
</dbReference>
<reference evidence="5 6" key="1">
    <citation type="submission" date="2015-05" db="EMBL/GenBank/DDBJ databases">
        <title>Distinctive expansion of gene families associated with plant cell wall degradation and secondary metabolism in the genomes of grapevine trunk pathogens.</title>
        <authorList>
            <person name="Lawrence D.P."/>
            <person name="Travadon R."/>
            <person name="Rolshausen P.E."/>
            <person name="Baumgartner K."/>
        </authorList>
    </citation>
    <scope>NUCLEOTIDE SEQUENCE [LARGE SCALE GENOMIC DNA]</scope>
    <source>
        <strain evidence="5">UCRPC4</strain>
    </source>
</reference>
<dbReference type="Gene3D" id="1.10.287.130">
    <property type="match status" value="1"/>
</dbReference>
<dbReference type="CDD" id="cd17546">
    <property type="entry name" value="REC_hyHK_CKI1_RcsC-like"/>
    <property type="match status" value="1"/>
</dbReference>
<proteinExistence type="predicted"/>
<evidence type="ECO:0000259" key="3">
    <source>
        <dbReference type="PROSITE" id="PS50109"/>
    </source>
</evidence>
<dbReference type="AlphaFoldDB" id="A0A0G2EQS8"/>
<gene>
    <name evidence="5" type="ORF">UCRPC4_g02454</name>
</gene>
<dbReference type="EMBL" id="LCWF01000059">
    <property type="protein sequence ID" value="KKY24496.1"/>
    <property type="molecule type" value="Genomic_DNA"/>
</dbReference>
<evidence type="ECO:0000256" key="1">
    <source>
        <dbReference type="ARBA" id="ARBA00022553"/>
    </source>
</evidence>
<dbReference type="SUPFAM" id="SSF55785">
    <property type="entry name" value="PYP-like sensor domain (PAS domain)"/>
    <property type="match status" value="2"/>
</dbReference>
<organism evidence="5 6">
    <name type="scientific">Phaeomoniella chlamydospora</name>
    <name type="common">Phaeoacremonium chlamydosporum</name>
    <dbReference type="NCBI Taxonomy" id="158046"/>
    <lineage>
        <taxon>Eukaryota</taxon>
        <taxon>Fungi</taxon>
        <taxon>Dikarya</taxon>
        <taxon>Ascomycota</taxon>
        <taxon>Pezizomycotina</taxon>
        <taxon>Eurotiomycetes</taxon>
        <taxon>Chaetothyriomycetidae</taxon>
        <taxon>Phaeomoniellales</taxon>
        <taxon>Phaeomoniellaceae</taxon>
        <taxon>Phaeomoniella</taxon>
    </lineage>
</organism>
<keyword evidence="5" id="KW-0418">Kinase</keyword>
<keyword evidence="1 2" id="KW-0597">Phosphoprotein</keyword>
<dbReference type="SMART" id="SM00388">
    <property type="entry name" value="HisKA"/>
    <property type="match status" value="1"/>
</dbReference>
<dbReference type="OrthoDB" id="303614at2759"/>
<evidence type="ECO:0000313" key="6">
    <source>
        <dbReference type="Proteomes" id="UP000053317"/>
    </source>
</evidence>
<dbReference type="Proteomes" id="UP000053317">
    <property type="component" value="Unassembled WGS sequence"/>
</dbReference>
<dbReference type="Pfam" id="PF00512">
    <property type="entry name" value="HisKA"/>
    <property type="match status" value="1"/>
</dbReference>
<dbReference type="PROSITE" id="PS50110">
    <property type="entry name" value="RESPONSE_REGULATORY"/>
    <property type="match status" value="1"/>
</dbReference>
<dbReference type="Pfam" id="PF13188">
    <property type="entry name" value="PAS_8"/>
    <property type="match status" value="1"/>
</dbReference>
<feature type="modified residue" description="4-aspartylphosphate" evidence="2">
    <location>
        <position position="677"/>
    </location>
</feature>
<dbReference type="PROSITE" id="PS50109">
    <property type="entry name" value="HIS_KIN"/>
    <property type="match status" value="1"/>
</dbReference>
<dbReference type="InterPro" id="IPR036890">
    <property type="entry name" value="HATPase_C_sf"/>
</dbReference>
<dbReference type="Pfam" id="PF00072">
    <property type="entry name" value="Response_reg"/>
    <property type="match status" value="1"/>
</dbReference>
<name>A0A0G2EQS8_PHACM</name>
<dbReference type="InterPro" id="IPR050956">
    <property type="entry name" value="2C_system_His_kinase"/>
</dbReference>
<dbReference type="Pfam" id="PF02518">
    <property type="entry name" value="HATPase_c"/>
    <property type="match status" value="1"/>
</dbReference>
<sequence>MKFTRFADRAPIGFGLVDTEGTIIYSNDRWHQITGIRKGDTSPDAWINCVIEDDKEMLAANWTKLMVHKETIRFFAHFKHPWKSDNHERSSDCTTGLCTGLPEFDELGNVKAIMSIIMDVSELRWAFKELQLKTKELEQSEASYRKFADMAPIGVARAQPTGKLIYANETWLDLMNLTLDAPPMAWVSSIHLEDKNTALAAWYDVIEGKSRTLEVRLAAMKSYPPVDASCLVSLYPEYDVEGGMQIICWMTDISAQKEAELTLHKKMDEALEMKRQQENFIDMTSHEIRNPLSAILHCADEINVASTDYQDKLATCEAASSIDNLGDMQDLLLNIIEAAQTISYCVQHQKRIVDDVLTLSKLDSDLLLITPTPSMPATIVREALRMFDAEVRDADISINFVEDPSLNILNVQWVLLDPSRVLQVLINLTTNAIKFTRKSNKRSITVTMAASKTKPSEIPGDTVYFPRPDRAREASSEKQWPLDEVVYLSLSVKDTGCGLSPSEKKNLFNRFTQGSPKTHIKYGGSGLGLFISRELVERQGGEIGLSSIEKEGSTFVFFIKAKRTTPPKRPSVDLDKPTKVHLENIVGHKDVSVAEQHDGQLLATLPRRPNVKQSDLKILVVEDNLVNQKVLSKQLRRHGHTVEVANHGLEALNTLRYGVSLEKGEHVERKFDVILMDIEMPVMDGLTCIKNVRQLEEMGVMAGRVPAIAVTANVRSEHVQVAMAAGFDDVTTKPYRISDILSQIHRTYLQNY</sequence>
<dbReference type="Gene3D" id="3.40.50.2300">
    <property type="match status" value="1"/>
</dbReference>
<dbReference type="SMART" id="SM00448">
    <property type="entry name" value="REC"/>
    <property type="match status" value="1"/>
</dbReference>
<protein>
    <submittedName>
        <fullName evidence="5">Putative histidine kinase-group xi protein</fullName>
    </submittedName>
</protein>
<dbReference type="SMART" id="SM00091">
    <property type="entry name" value="PAS"/>
    <property type="match status" value="2"/>
</dbReference>
<feature type="domain" description="Response regulatory" evidence="4">
    <location>
        <begin position="617"/>
        <end position="748"/>
    </location>
</feature>
<dbReference type="InterPro" id="IPR003661">
    <property type="entry name" value="HisK_dim/P_dom"/>
</dbReference>
<dbReference type="InterPro" id="IPR003594">
    <property type="entry name" value="HATPase_dom"/>
</dbReference>
<dbReference type="SUPFAM" id="SSF55874">
    <property type="entry name" value="ATPase domain of HSP90 chaperone/DNA topoisomerase II/histidine kinase"/>
    <property type="match status" value="1"/>
</dbReference>
<accession>A0A0G2EQS8</accession>
<evidence type="ECO:0000259" key="4">
    <source>
        <dbReference type="PROSITE" id="PS50110"/>
    </source>
</evidence>
<reference evidence="5 6" key="2">
    <citation type="submission" date="2015-05" db="EMBL/GenBank/DDBJ databases">
        <authorList>
            <person name="Morales-Cruz A."/>
            <person name="Amrine K.C."/>
            <person name="Cantu D."/>
        </authorList>
    </citation>
    <scope>NUCLEOTIDE SEQUENCE [LARGE SCALE GENOMIC DNA]</scope>
    <source>
        <strain evidence="5">UCRPC4</strain>
    </source>
</reference>
<dbReference type="InterPro" id="IPR004358">
    <property type="entry name" value="Sig_transdc_His_kin-like_C"/>
</dbReference>
<dbReference type="Gene3D" id="3.30.450.20">
    <property type="entry name" value="PAS domain"/>
    <property type="match status" value="2"/>
</dbReference>
<dbReference type="CDD" id="cd00082">
    <property type="entry name" value="HisKA"/>
    <property type="match status" value="1"/>
</dbReference>
<dbReference type="InterPro" id="IPR005467">
    <property type="entry name" value="His_kinase_dom"/>
</dbReference>
<keyword evidence="5" id="KW-0808">Transferase</keyword>